<gene>
    <name evidence="2" type="ORF">HNP55_004123</name>
</gene>
<dbReference type="PROSITE" id="PS51257">
    <property type="entry name" value="PROKAR_LIPOPROTEIN"/>
    <property type="match status" value="1"/>
</dbReference>
<dbReference type="InterPro" id="IPR001087">
    <property type="entry name" value="GDSL"/>
</dbReference>
<sequence>MKRFTAGPRGFAHLAQFVLSLAALAGLSACGGGTSQIEPFAPTRIITFGDESSLIKADGKKYTINAVDSITGAIDCTANPIWVQQLARRFGLVFKECNPSQIAITSGVMYAEPEGNVARFQAQLDKHFATGGFGPKDLVTVMVGANDIVELYKQYPAQNKDSLLDEARARARLLAAQVNRIADANGRIVLATVFDQGATPYALQENIDKLDSSRTVFLSELTKEFNEEMRVSIRNDGRLIGLALADEQIKFAVKYPSSEVSKPACLNTVSVDNCTTNTLVDSSASAWLWANDKLLSPTGQELIARVALQRATTNPF</sequence>
<dbReference type="Proteomes" id="UP000562027">
    <property type="component" value="Unassembled WGS sequence"/>
</dbReference>
<evidence type="ECO:0000313" key="2">
    <source>
        <dbReference type="EMBL" id="MBB4845571.1"/>
    </source>
</evidence>
<feature type="chain" id="PRO_5032821493" evidence="1">
    <location>
        <begin position="26"/>
        <end position="316"/>
    </location>
</feature>
<comment type="caution">
    <text evidence="2">The sequence shown here is derived from an EMBL/GenBank/DDBJ whole genome shotgun (WGS) entry which is preliminary data.</text>
</comment>
<accession>A0A840LCX3</accession>
<organism evidence="2 3">
    <name type="scientific">Roseateles oligotrophus</name>
    <dbReference type="NCBI Taxonomy" id="1769250"/>
    <lineage>
        <taxon>Bacteria</taxon>
        <taxon>Pseudomonadati</taxon>
        <taxon>Pseudomonadota</taxon>
        <taxon>Betaproteobacteria</taxon>
        <taxon>Burkholderiales</taxon>
        <taxon>Sphaerotilaceae</taxon>
        <taxon>Roseateles</taxon>
    </lineage>
</organism>
<protein>
    <submittedName>
        <fullName evidence="2">Lysophospholipase L1-like esterase</fullName>
    </submittedName>
</protein>
<evidence type="ECO:0000313" key="3">
    <source>
        <dbReference type="Proteomes" id="UP000562027"/>
    </source>
</evidence>
<dbReference type="InterPro" id="IPR036514">
    <property type="entry name" value="SGNH_hydro_sf"/>
</dbReference>
<proteinExistence type="predicted"/>
<keyword evidence="1" id="KW-0732">Signal</keyword>
<dbReference type="GO" id="GO:0016788">
    <property type="term" value="F:hydrolase activity, acting on ester bonds"/>
    <property type="evidence" value="ECO:0007669"/>
    <property type="project" value="InterPro"/>
</dbReference>
<reference evidence="2 3" key="1">
    <citation type="submission" date="2020-08" db="EMBL/GenBank/DDBJ databases">
        <title>Functional genomics of gut bacteria from endangered species of beetles.</title>
        <authorList>
            <person name="Carlos-Shanley C."/>
        </authorList>
    </citation>
    <scope>NUCLEOTIDE SEQUENCE [LARGE SCALE GENOMIC DNA]</scope>
    <source>
        <strain evidence="2 3">S00239</strain>
    </source>
</reference>
<dbReference type="Gene3D" id="3.40.50.1110">
    <property type="entry name" value="SGNH hydrolase"/>
    <property type="match status" value="1"/>
</dbReference>
<name>A0A840LCX3_9BURK</name>
<dbReference type="Pfam" id="PF00657">
    <property type="entry name" value="Lipase_GDSL"/>
    <property type="match status" value="1"/>
</dbReference>
<keyword evidence="3" id="KW-1185">Reference proteome</keyword>
<dbReference type="EMBL" id="JACHLP010000010">
    <property type="protein sequence ID" value="MBB4845571.1"/>
    <property type="molecule type" value="Genomic_DNA"/>
</dbReference>
<dbReference type="SUPFAM" id="SSF52266">
    <property type="entry name" value="SGNH hydrolase"/>
    <property type="match status" value="1"/>
</dbReference>
<feature type="signal peptide" evidence="1">
    <location>
        <begin position="1"/>
        <end position="25"/>
    </location>
</feature>
<dbReference type="RefSeq" id="WP_184303688.1">
    <property type="nucleotide sequence ID" value="NZ_JACHLP010000010.1"/>
</dbReference>
<evidence type="ECO:0000256" key="1">
    <source>
        <dbReference type="SAM" id="SignalP"/>
    </source>
</evidence>
<dbReference type="AlphaFoldDB" id="A0A840LCX3"/>